<dbReference type="SUPFAM" id="SSF55785">
    <property type="entry name" value="PYP-like sensor domain (PAS domain)"/>
    <property type="match status" value="3"/>
</dbReference>
<gene>
    <name evidence="10" type="ORF">MTBPR1_150047</name>
</gene>
<dbReference type="EMBL" id="FLYE01000007">
    <property type="protein sequence ID" value="SCA56000.1"/>
    <property type="molecule type" value="Genomic_DNA"/>
</dbReference>
<keyword evidence="3" id="KW-0597">Phosphoprotein</keyword>
<keyword evidence="5 10" id="KW-0418">Kinase</keyword>
<dbReference type="InterPro" id="IPR001610">
    <property type="entry name" value="PAC"/>
</dbReference>
<keyword evidence="6" id="KW-0812">Transmembrane</keyword>
<dbReference type="PROSITE" id="PS50109">
    <property type="entry name" value="HIS_KIN"/>
    <property type="match status" value="1"/>
</dbReference>
<feature type="domain" description="PAC" evidence="9">
    <location>
        <begin position="719"/>
        <end position="771"/>
    </location>
</feature>
<dbReference type="NCBIfam" id="TIGR00229">
    <property type="entry name" value="sensory_box"/>
    <property type="match status" value="3"/>
</dbReference>
<dbReference type="Pfam" id="PF08448">
    <property type="entry name" value="PAS_4"/>
    <property type="match status" value="1"/>
</dbReference>
<dbReference type="Proteomes" id="UP000231658">
    <property type="component" value="Unassembled WGS sequence"/>
</dbReference>
<dbReference type="InterPro" id="IPR004358">
    <property type="entry name" value="Sig_transdc_His_kin-like_C"/>
</dbReference>
<dbReference type="PANTHER" id="PTHR43304:SF1">
    <property type="entry name" value="PAC DOMAIN-CONTAINING PROTEIN"/>
    <property type="match status" value="1"/>
</dbReference>
<keyword evidence="4 10" id="KW-0808">Transferase</keyword>
<dbReference type="CDD" id="cd00130">
    <property type="entry name" value="PAS"/>
    <property type="match status" value="1"/>
</dbReference>
<evidence type="ECO:0000256" key="6">
    <source>
        <dbReference type="SAM" id="Phobius"/>
    </source>
</evidence>
<dbReference type="Gene3D" id="3.30.450.20">
    <property type="entry name" value="PAS domain"/>
    <property type="match status" value="3"/>
</dbReference>
<dbReference type="SUPFAM" id="SSF47384">
    <property type="entry name" value="Homodimeric domain of signal transducing histidine kinase"/>
    <property type="match status" value="1"/>
</dbReference>
<accession>A0A1C3RFD9</accession>
<dbReference type="PANTHER" id="PTHR43304">
    <property type="entry name" value="PHYTOCHROME-LIKE PROTEIN CPH1"/>
    <property type="match status" value="1"/>
</dbReference>
<dbReference type="Gene3D" id="3.30.565.10">
    <property type="entry name" value="Histidine kinase-like ATPase, C-terminal domain"/>
    <property type="match status" value="1"/>
</dbReference>
<dbReference type="InterPro" id="IPR035965">
    <property type="entry name" value="PAS-like_dom_sf"/>
</dbReference>
<evidence type="ECO:0000256" key="1">
    <source>
        <dbReference type="ARBA" id="ARBA00000085"/>
    </source>
</evidence>
<feature type="domain" description="PAS" evidence="8">
    <location>
        <begin position="679"/>
        <end position="715"/>
    </location>
</feature>
<dbReference type="PROSITE" id="PS50112">
    <property type="entry name" value="PAS"/>
    <property type="match status" value="3"/>
</dbReference>
<dbReference type="InterPro" id="IPR000014">
    <property type="entry name" value="PAS"/>
</dbReference>
<dbReference type="Gene3D" id="1.10.287.130">
    <property type="match status" value="1"/>
</dbReference>
<dbReference type="EC" id="2.7.13.3" evidence="2"/>
<dbReference type="InterPro" id="IPR013656">
    <property type="entry name" value="PAS_4"/>
</dbReference>
<name>A0A1C3RFD9_9PROT</name>
<dbReference type="PRINTS" id="PR00344">
    <property type="entry name" value="BCTRLSENSOR"/>
</dbReference>
<sequence length="1013" mass="114929">MKLTTKTIYLLINIMVLVVLFSVGLVFLLWYDKEFEHERARLIEIVQSRSEMIGAVAKYDQIEGKKLGKSNAQSQQDTLKQIREAHSRFKGFGQTGEFTLGKIVNGQIVFLLRHRHQEKDHKHQMVFSTSEAQPMRAALKKQSGIMEGYDYRGQKVLAAYEYIDAMDMGIVAKVDLEELHEPFKKAAIQISLMSFLTILAGAFFFQKTSAPLIRVIERNEELLTRVLEASDDIVLSTGLNNSITYINNAGARIFKESKDNIIGKPLDDFLSKKALIQFNTSQRILDETGKGHSFVCALDPNLSTRLFHTHQTTIKAEKGFLTGTVCIARDVTETLETQRLFTENKALTDTIVNNAADGIILLNNQGHICIWNKAAQRIFGYEENEVLGKNPHSFLAFPEDQIAGSNALANFLKTGQLNTLHDVVELKARCKNENVIDIELSLAGLSQDNGWHALGIFRDVTHKKQQEQALQRVYNQLAESASNYKYLFDNAKISIWDEDFTDVYDALEALKEQGIRDIKVYLNANPEVALNLAQKIKINDINEETLRLYRAQSKEHFFNSITETFSGDALDIFIDEIDAIWHKKSGFVTSTTQRTLDGKSIYVMIYVPIPTEREEYKNIPVSILDITETVLTKERLNEQNEALQELQNIIDRSPAVAFLWRNEEKWPVEYVSHNISEWGYTKEQFESGQLHFVDIVNPDDLERVGNEVSQYIENDYSSFVQEYRIIAADGSIHWIDDRTWVRKDHEGNITHFEGICLEITERKEVERLLWQSQKSEALGNMAAGIAHDFNNMLLPVIALTDLTANQCKDDDPIKRRMLKIKDAGEKAQELVKSLMIFAREEEVEFNPIHVCDFLSTTIELLEQTMPSSMQIIQKGGCPKEYQDCSILGSFGQLQSVLINIAKNAADALNGRTGTFNIECSQLLNDNSHTDVELPEQGAVYFHIRLKDNGPGMTDEVLMRIFDPFYTTKAVGEGTGMGLAMARSIIDKHKGLIRAHSRKGYGTTFDIYIPLIVS</sequence>
<evidence type="ECO:0000313" key="10">
    <source>
        <dbReference type="EMBL" id="SCA56000.1"/>
    </source>
</evidence>
<keyword evidence="11" id="KW-1185">Reference proteome</keyword>
<dbReference type="GO" id="GO:0000155">
    <property type="term" value="F:phosphorelay sensor kinase activity"/>
    <property type="evidence" value="ECO:0007669"/>
    <property type="project" value="InterPro"/>
</dbReference>
<keyword evidence="6" id="KW-1133">Transmembrane helix</keyword>
<dbReference type="InterPro" id="IPR013655">
    <property type="entry name" value="PAS_fold_3"/>
</dbReference>
<evidence type="ECO:0000259" key="7">
    <source>
        <dbReference type="PROSITE" id="PS50109"/>
    </source>
</evidence>
<proteinExistence type="predicted"/>
<comment type="catalytic activity">
    <reaction evidence="1">
        <text>ATP + protein L-histidine = ADP + protein N-phospho-L-histidine.</text>
        <dbReference type="EC" id="2.7.13.3"/>
    </reaction>
</comment>
<feature type="transmembrane region" description="Helical" evidence="6">
    <location>
        <begin position="6"/>
        <end position="31"/>
    </location>
</feature>
<dbReference type="SMART" id="SM00086">
    <property type="entry name" value="PAC"/>
    <property type="match status" value="2"/>
</dbReference>
<feature type="domain" description="PAS" evidence="8">
    <location>
        <begin position="219"/>
        <end position="264"/>
    </location>
</feature>
<dbReference type="PROSITE" id="PS50113">
    <property type="entry name" value="PAC"/>
    <property type="match status" value="1"/>
</dbReference>
<reference evidence="10 11" key="1">
    <citation type="submission" date="2016-07" db="EMBL/GenBank/DDBJ databases">
        <authorList>
            <person name="Lefevre C.T."/>
        </authorList>
    </citation>
    <scope>NUCLEOTIDE SEQUENCE [LARGE SCALE GENOMIC DNA]</scope>
    <source>
        <strain evidence="10">PR1</strain>
    </source>
</reference>
<organism evidence="10 11">
    <name type="scientific">Candidatus Terasakiella magnetica</name>
    <dbReference type="NCBI Taxonomy" id="1867952"/>
    <lineage>
        <taxon>Bacteria</taxon>
        <taxon>Pseudomonadati</taxon>
        <taxon>Pseudomonadota</taxon>
        <taxon>Alphaproteobacteria</taxon>
        <taxon>Rhodospirillales</taxon>
        <taxon>Terasakiellaceae</taxon>
        <taxon>Terasakiella</taxon>
    </lineage>
</organism>
<evidence type="ECO:0000256" key="5">
    <source>
        <dbReference type="ARBA" id="ARBA00022777"/>
    </source>
</evidence>
<evidence type="ECO:0000259" key="9">
    <source>
        <dbReference type="PROSITE" id="PS50113"/>
    </source>
</evidence>
<dbReference type="InterPro" id="IPR005467">
    <property type="entry name" value="His_kinase_dom"/>
</dbReference>
<dbReference type="Pfam" id="PF02518">
    <property type="entry name" value="HATPase_c"/>
    <property type="match status" value="1"/>
</dbReference>
<dbReference type="SUPFAM" id="SSF55874">
    <property type="entry name" value="ATPase domain of HSP90 chaperone/DNA topoisomerase II/histidine kinase"/>
    <property type="match status" value="1"/>
</dbReference>
<evidence type="ECO:0000256" key="3">
    <source>
        <dbReference type="ARBA" id="ARBA00022553"/>
    </source>
</evidence>
<dbReference type="InterPro" id="IPR036097">
    <property type="entry name" value="HisK_dim/P_sf"/>
</dbReference>
<dbReference type="InterPro" id="IPR036890">
    <property type="entry name" value="HATPase_C_sf"/>
</dbReference>
<feature type="domain" description="Histidine kinase" evidence="7">
    <location>
        <begin position="784"/>
        <end position="1012"/>
    </location>
</feature>
<dbReference type="InterPro" id="IPR003594">
    <property type="entry name" value="HATPase_dom"/>
</dbReference>
<dbReference type="Pfam" id="PF08447">
    <property type="entry name" value="PAS_3"/>
    <property type="match status" value="1"/>
</dbReference>
<dbReference type="RefSeq" id="WP_069186687.1">
    <property type="nucleotide sequence ID" value="NZ_FLYE01000007.1"/>
</dbReference>
<dbReference type="SMART" id="SM00387">
    <property type="entry name" value="HATPase_c"/>
    <property type="match status" value="1"/>
</dbReference>
<evidence type="ECO:0000256" key="2">
    <source>
        <dbReference type="ARBA" id="ARBA00012438"/>
    </source>
</evidence>
<keyword evidence="6" id="KW-0472">Membrane</keyword>
<dbReference type="AlphaFoldDB" id="A0A1C3RFD9"/>
<evidence type="ECO:0000256" key="4">
    <source>
        <dbReference type="ARBA" id="ARBA00022679"/>
    </source>
</evidence>
<dbReference type="OrthoDB" id="226486at2"/>
<dbReference type="Pfam" id="PF13426">
    <property type="entry name" value="PAS_9"/>
    <property type="match status" value="1"/>
</dbReference>
<evidence type="ECO:0000313" key="11">
    <source>
        <dbReference type="Proteomes" id="UP000231658"/>
    </source>
</evidence>
<evidence type="ECO:0000259" key="8">
    <source>
        <dbReference type="PROSITE" id="PS50112"/>
    </source>
</evidence>
<dbReference type="SMART" id="SM00091">
    <property type="entry name" value="PAS"/>
    <property type="match status" value="3"/>
</dbReference>
<protein>
    <recommendedName>
        <fullName evidence="2">histidine kinase</fullName>
        <ecNumber evidence="2">2.7.13.3</ecNumber>
    </recommendedName>
</protein>
<dbReference type="InterPro" id="IPR052162">
    <property type="entry name" value="Sensor_kinase/Photoreceptor"/>
</dbReference>
<feature type="domain" description="PAS" evidence="8">
    <location>
        <begin position="344"/>
        <end position="415"/>
    </location>
</feature>
<dbReference type="STRING" id="1867952.MTBPR1_150047"/>
<dbReference type="InterPro" id="IPR000700">
    <property type="entry name" value="PAS-assoc_C"/>
</dbReference>